<dbReference type="EMBL" id="AUXZ01000090">
    <property type="protein sequence ID" value="KZN48709.1"/>
    <property type="molecule type" value="Genomic_DNA"/>
</dbReference>
<evidence type="ECO:0000256" key="6">
    <source>
        <dbReference type="SAM" id="Phobius"/>
    </source>
</evidence>
<evidence type="ECO:0000256" key="2">
    <source>
        <dbReference type="ARBA" id="ARBA00022475"/>
    </source>
</evidence>
<name>A0A161XZ80_9GAMM</name>
<gene>
    <name evidence="8" type="ORF">N476_21075</name>
</gene>
<accession>A0A161XZ80</accession>
<keyword evidence="3 6" id="KW-0812">Transmembrane</keyword>
<reference evidence="8 9" key="1">
    <citation type="submission" date="2013-07" db="EMBL/GenBank/DDBJ databases">
        <title>Comparative Genomic and Metabolomic Analysis of Twelve Strains of Pseudoalteromonas luteoviolacea.</title>
        <authorList>
            <person name="Vynne N.G."/>
            <person name="Mansson M."/>
            <person name="Gram L."/>
        </authorList>
    </citation>
    <scope>NUCLEOTIDE SEQUENCE [LARGE SCALE GENOMIC DNA]</scope>
    <source>
        <strain evidence="8 9">H33</strain>
    </source>
</reference>
<feature type="transmembrane region" description="Helical" evidence="6">
    <location>
        <begin position="12"/>
        <end position="37"/>
    </location>
</feature>
<dbReference type="PATRIC" id="fig|1365251.3.peg.3676"/>
<dbReference type="InterPro" id="IPR010432">
    <property type="entry name" value="RDD"/>
</dbReference>
<comment type="caution">
    <text evidence="8">The sequence shown here is derived from an EMBL/GenBank/DDBJ whole genome shotgun (WGS) entry which is preliminary data.</text>
</comment>
<keyword evidence="4 6" id="KW-1133">Transmembrane helix</keyword>
<evidence type="ECO:0000313" key="8">
    <source>
        <dbReference type="EMBL" id="KZN48709.1"/>
    </source>
</evidence>
<sequence length="149" mass="16998">MNKIENEHPSYVGFWARFGASLIDTVFLMLLTVPLIYMIYGKAYWQSTDIMHGTADFLISYMLPLIVIILFWLYKSATPGKMVIKAKIVDEKTGENLSKKQSIIRYVAYYISMLPFGLGFFWVAWDAKKQGFHDKIAGTVVVRLQGAGE</sequence>
<evidence type="ECO:0000259" key="7">
    <source>
        <dbReference type="Pfam" id="PF06271"/>
    </source>
</evidence>
<dbReference type="PANTHER" id="PTHR36115:SF4">
    <property type="entry name" value="MEMBRANE PROTEIN"/>
    <property type="match status" value="1"/>
</dbReference>
<dbReference type="Proteomes" id="UP000076503">
    <property type="component" value="Unassembled WGS sequence"/>
</dbReference>
<comment type="subcellular location">
    <subcellularLocation>
        <location evidence="1">Cell membrane</location>
        <topology evidence="1">Multi-pass membrane protein</topology>
    </subcellularLocation>
</comment>
<dbReference type="PANTHER" id="PTHR36115">
    <property type="entry name" value="PROLINE-RICH ANTIGEN HOMOLOG-RELATED"/>
    <property type="match status" value="1"/>
</dbReference>
<proteinExistence type="predicted"/>
<keyword evidence="2" id="KW-1003">Cell membrane</keyword>
<dbReference type="RefSeq" id="WP_196760629.1">
    <property type="nucleotide sequence ID" value="NZ_AUXZ01000090.1"/>
</dbReference>
<evidence type="ECO:0000256" key="1">
    <source>
        <dbReference type="ARBA" id="ARBA00004651"/>
    </source>
</evidence>
<evidence type="ECO:0000313" key="9">
    <source>
        <dbReference type="Proteomes" id="UP000076503"/>
    </source>
</evidence>
<feature type="domain" description="RDD" evidence="7">
    <location>
        <begin position="11"/>
        <end position="138"/>
    </location>
</feature>
<feature type="transmembrane region" description="Helical" evidence="6">
    <location>
        <begin position="107"/>
        <end position="125"/>
    </location>
</feature>
<keyword evidence="5 6" id="KW-0472">Membrane</keyword>
<evidence type="ECO:0000256" key="3">
    <source>
        <dbReference type="ARBA" id="ARBA00022692"/>
    </source>
</evidence>
<evidence type="ECO:0000256" key="4">
    <source>
        <dbReference type="ARBA" id="ARBA00022989"/>
    </source>
</evidence>
<feature type="transmembrane region" description="Helical" evidence="6">
    <location>
        <begin position="57"/>
        <end position="74"/>
    </location>
</feature>
<dbReference type="AlphaFoldDB" id="A0A161XZ80"/>
<protein>
    <recommendedName>
        <fullName evidence="7">RDD domain-containing protein</fullName>
    </recommendedName>
</protein>
<dbReference type="InterPro" id="IPR051791">
    <property type="entry name" value="Pra-immunoreactive"/>
</dbReference>
<evidence type="ECO:0000256" key="5">
    <source>
        <dbReference type="ARBA" id="ARBA00023136"/>
    </source>
</evidence>
<organism evidence="8 9">
    <name type="scientific">Pseudoalteromonas luteoviolacea H33</name>
    <dbReference type="NCBI Taxonomy" id="1365251"/>
    <lineage>
        <taxon>Bacteria</taxon>
        <taxon>Pseudomonadati</taxon>
        <taxon>Pseudomonadota</taxon>
        <taxon>Gammaproteobacteria</taxon>
        <taxon>Alteromonadales</taxon>
        <taxon>Pseudoalteromonadaceae</taxon>
        <taxon>Pseudoalteromonas</taxon>
    </lineage>
</organism>
<dbReference type="GO" id="GO:0005886">
    <property type="term" value="C:plasma membrane"/>
    <property type="evidence" value="ECO:0007669"/>
    <property type="project" value="UniProtKB-SubCell"/>
</dbReference>
<dbReference type="Pfam" id="PF06271">
    <property type="entry name" value="RDD"/>
    <property type="match status" value="1"/>
</dbReference>